<evidence type="ECO:0000313" key="1">
    <source>
        <dbReference type="EMBL" id="KAH8016195.1"/>
    </source>
</evidence>
<comment type="caution">
    <text evidence="1">The sequence shown here is derived from an EMBL/GenBank/DDBJ whole genome shotgun (WGS) entry which is preliminary data.</text>
</comment>
<name>A0ACB8G9N8_9SAUR</name>
<accession>A0ACB8G9N8</accession>
<organism evidence="1 2">
    <name type="scientific">Sphaerodactylus townsendi</name>
    <dbReference type="NCBI Taxonomy" id="933632"/>
    <lineage>
        <taxon>Eukaryota</taxon>
        <taxon>Metazoa</taxon>
        <taxon>Chordata</taxon>
        <taxon>Craniata</taxon>
        <taxon>Vertebrata</taxon>
        <taxon>Euteleostomi</taxon>
        <taxon>Lepidosauria</taxon>
        <taxon>Squamata</taxon>
        <taxon>Bifurcata</taxon>
        <taxon>Gekkota</taxon>
        <taxon>Sphaerodactylidae</taxon>
        <taxon>Sphaerodactylus</taxon>
    </lineage>
</organism>
<reference evidence="1" key="1">
    <citation type="submission" date="2021-08" db="EMBL/GenBank/DDBJ databases">
        <title>The first chromosome-level gecko genome reveals the dynamic sex chromosomes of Neotropical dwarf geckos (Sphaerodactylidae: Sphaerodactylus).</title>
        <authorList>
            <person name="Pinto B.J."/>
            <person name="Keating S.E."/>
            <person name="Gamble T."/>
        </authorList>
    </citation>
    <scope>NUCLEOTIDE SEQUENCE</scope>
    <source>
        <strain evidence="1">TG3544</strain>
    </source>
</reference>
<evidence type="ECO:0000313" key="2">
    <source>
        <dbReference type="Proteomes" id="UP000827872"/>
    </source>
</evidence>
<dbReference type="Proteomes" id="UP000827872">
    <property type="component" value="Linkage Group LG01"/>
</dbReference>
<protein>
    <submittedName>
        <fullName evidence="1">Uncharacterized protein</fullName>
    </submittedName>
</protein>
<keyword evidence="2" id="KW-1185">Reference proteome</keyword>
<gene>
    <name evidence="1" type="ORF">K3G42_013591</name>
</gene>
<dbReference type="EMBL" id="CM037614">
    <property type="protein sequence ID" value="KAH8016195.1"/>
    <property type="molecule type" value="Genomic_DNA"/>
</dbReference>
<sequence length="133" mass="15229">MRYAAQPGGKNPAGEQSLFCEDNDTGELVDDGGVDLYDEEHDNEVRVHVVIVRSKQSHEDRHRRGDHLLDSFYCNDNRIRHISYDLKKKKRLRLDDGSSGDDVYDFGGDSPVLKFLLKYDSKSKILKNLNSET</sequence>
<proteinExistence type="predicted"/>